<protein>
    <submittedName>
        <fullName evidence="3">Uncharacterized protein</fullName>
    </submittedName>
</protein>
<feature type="compositionally biased region" description="Basic and acidic residues" evidence="1">
    <location>
        <begin position="215"/>
        <end position="227"/>
    </location>
</feature>
<name>A0ABP4KRD4_9ACTN</name>
<evidence type="ECO:0000256" key="2">
    <source>
        <dbReference type="SAM" id="Phobius"/>
    </source>
</evidence>
<comment type="caution">
    <text evidence="3">The sequence shown here is derived from an EMBL/GenBank/DDBJ whole genome shotgun (WGS) entry which is preliminary data.</text>
</comment>
<evidence type="ECO:0000313" key="4">
    <source>
        <dbReference type="Proteomes" id="UP001500443"/>
    </source>
</evidence>
<keyword evidence="2" id="KW-0812">Transmembrane</keyword>
<keyword evidence="2" id="KW-0472">Membrane</keyword>
<feature type="region of interest" description="Disordered" evidence="1">
    <location>
        <begin position="58"/>
        <end position="93"/>
    </location>
</feature>
<feature type="transmembrane region" description="Helical" evidence="2">
    <location>
        <begin position="98"/>
        <end position="117"/>
    </location>
</feature>
<accession>A0ABP4KRD4</accession>
<feature type="compositionally biased region" description="Pro residues" evidence="1">
    <location>
        <begin position="167"/>
        <end position="189"/>
    </location>
</feature>
<proteinExistence type="predicted"/>
<reference evidence="4" key="1">
    <citation type="journal article" date="2019" name="Int. J. Syst. Evol. Microbiol.">
        <title>The Global Catalogue of Microorganisms (GCM) 10K type strain sequencing project: providing services to taxonomists for standard genome sequencing and annotation.</title>
        <authorList>
            <consortium name="The Broad Institute Genomics Platform"/>
            <consortium name="The Broad Institute Genome Sequencing Center for Infectious Disease"/>
            <person name="Wu L."/>
            <person name="Ma J."/>
        </authorList>
    </citation>
    <scope>NUCLEOTIDE SEQUENCE [LARGE SCALE GENOMIC DNA]</scope>
    <source>
        <strain evidence="4">JCM 15481</strain>
    </source>
</reference>
<dbReference type="Proteomes" id="UP001500443">
    <property type="component" value="Unassembled WGS sequence"/>
</dbReference>
<feature type="compositionally biased region" description="Pro residues" evidence="1">
    <location>
        <begin position="131"/>
        <end position="141"/>
    </location>
</feature>
<feature type="compositionally biased region" description="Low complexity" evidence="1">
    <location>
        <begin position="71"/>
        <end position="80"/>
    </location>
</feature>
<keyword evidence="4" id="KW-1185">Reference proteome</keyword>
<gene>
    <name evidence="3" type="ORF">GCM10009802_63920</name>
</gene>
<evidence type="ECO:0000313" key="3">
    <source>
        <dbReference type="EMBL" id="GAA1508810.1"/>
    </source>
</evidence>
<evidence type="ECO:0000256" key="1">
    <source>
        <dbReference type="SAM" id="MobiDB-lite"/>
    </source>
</evidence>
<sequence>MCLPGLGELAELALPYCFPHPPRPSAHPTLLTLLYGSGPREVARRAAEISAVRTVQPGAFPAPYSSHERAPAATGAGPPTLYEESPLTTRHTKRSRRLIFATAAASVLTVVGLGALAHASTGTDKPAGGPSAPPSPAPSEPGVPSAVPAEPSPVPSEPGVPSAAPAEPSPVPSDPGVPSEVPPDEPAPVPSERDVPSVAPDEPSPVPSEPGVPSEEPREPSPARDEAGTPTPLAPGEPAPDWEN</sequence>
<organism evidence="3 4">
    <name type="scientific">Streptomyces synnematoformans</name>
    <dbReference type="NCBI Taxonomy" id="415721"/>
    <lineage>
        <taxon>Bacteria</taxon>
        <taxon>Bacillati</taxon>
        <taxon>Actinomycetota</taxon>
        <taxon>Actinomycetes</taxon>
        <taxon>Kitasatosporales</taxon>
        <taxon>Streptomycetaceae</taxon>
        <taxon>Streptomyces</taxon>
    </lineage>
</organism>
<dbReference type="EMBL" id="BAAAPF010000430">
    <property type="protein sequence ID" value="GAA1508810.1"/>
    <property type="molecule type" value="Genomic_DNA"/>
</dbReference>
<feature type="region of interest" description="Disordered" evidence="1">
    <location>
        <begin position="120"/>
        <end position="244"/>
    </location>
</feature>
<keyword evidence="2" id="KW-1133">Transmembrane helix</keyword>